<accession>A0A3B1CEL6</accession>
<dbReference type="Gene3D" id="2.60.40.10">
    <property type="entry name" value="Immunoglobulins"/>
    <property type="match status" value="1"/>
</dbReference>
<dbReference type="Gene3D" id="2.60.40.1120">
    <property type="entry name" value="Carboxypeptidase-like, regulatory domain"/>
    <property type="match status" value="1"/>
</dbReference>
<dbReference type="AlphaFoldDB" id="A0A3B1CEL6"/>
<evidence type="ECO:0000313" key="1">
    <source>
        <dbReference type="EMBL" id="VAX17195.1"/>
    </source>
</evidence>
<dbReference type="GO" id="GO:0004866">
    <property type="term" value="F:endopeptidase inhibitor activity"/>
    <property type="evidence" value="ECO:0007669"/>
    <property type="project" value="InterPro"/>
</dbReference>
<organism evidence="1">
    <name type="scientific">hydrothermal vent metagenome</name>
    <dbReference type="NCBI Taxonomy" id="652676"/>
    <lineage>
        <taxon>unclassified sequences</taxon>
        <taxon>metagenomes</taxon>
        <taxon>ecological metagenomes</taxon>
    </lineage>
</organism>
<sequence length="555" mass="57754">MKRTIILLLALSAILVFFNSCKIDEGSNPTEPGVSEITISGVVIDSSSNAGIYLALVRIMDGSTELSATTTNNTGNYSTKIKIEQDQTVDVVVVKEGYNSASVPVDVVVDKDVEVSPIQLMAQSVEVGTVSIVGHIIDAKTGESLVGAEIRFFDVGEPMGVGTSDDGGNFSVTFEMEGTKELDVISLKAGYLADTTSVIAVSGETATMPTVNLRPLMDIISGEPASIFLASQTLESIGVTESGSPETAKIVFEVQDSSGNPIDLEHAVLVNFRFGAAPGGGEILAPGFAKTDALGQVTVNLTSGTVAGAVQIIGEIDYKGEKITSKPVNIAIHGGLPDLAHFSVGSDQRNYPYYGVLNGQGTVTALVGDKYSNPVRPETAVYFNTDAAVIQGSALTDDMGLASVKIASGNPLPNDPVYGPGFFYVTANTIDENEQSISTKTRILFSGVPTLTVSPTSINIPNGGSQSFTYTVMDQNGNPLALGNSYTVQVSTGGDAEAGGDIAVTLPDVQFGHTSFHFTVADTKPDEINPSEITINIEANGPNGRASISVSGTTN</sequence>
<reference evidence="1" key="1">
    <citation type="submission" date="2018-06" db="EMBL/GenBank/DDBJ databases">
        <authorList>
            <person name="Zhirakovskaya E."/>
        </authorList>
    </citation>
    <scope>NUCLEOTIDE SEQUENCE</scope>
</reference>
<gene>
    <name evidence="1" type="ORF">MNBD_IGNAVI01-145</name>
</gene>
<name>A0A3B1CEL6_9ZZZZ</name>
<dbReference type="InterPro" id="IPR002160">
    <property type="entry name" value="Prot_inh_Kunz-lg"/>
</dbReference>
<dbReference type="PROSITE" id="PS00283">
    <property type="entry name" value="SOYBEAN_KUNITZ"/>
    <property type="match status" value="1"/>
</dbReference>
<protein>
    <recommendedName>
        <fullName evidence="2">Big-1 domain-containing protein</fullName>
    </recommendedName>
</protein>
<proteinExistence type="predicted"/>
<dbReference type="SUPFAM" id="SSF49464">
    <property type="entry name" value="Carboxypeptidase regulatory domain-like"/>
    <property type="match status" value="2"/>
</dbReference>
<dbReference type="InterPro" id="IPR013783">
    <property type="entry name" value="Ig-like_fold"/>
</dbReference>
<dbReference type="SUPFAM" id="SSF49373">
    <property type="entry name" value="Invasin/intimin cell-adhesion fragments"/>
    <property type="match status" value="1"/>
</dbReference>
<evidence type="ECO:0008006" key="2">
    <source>
        <dbReference type="Google" id="ProtNLM"/>
    </source>
</evidence>
<dbReference type="EMBL" id="UOGD01000071">
    <property type="protein sequence ID" value="VAX17195.1"/>
    <property type="molecule type" value="Genomic_DNA"/>
</dbReference>
<dbReference type="InterPro" id="IPR008964">
    <property type="entry name" value="Invasin/intimin_cell_adhesion"/>
</dbReference>
<dbReference type="InterPro" id="IPR008969">
    <property type="entry name" value="CarboxyPept-like_regulatory"/>
</dbReference>